<dbReference type="Gene3D" id="1.10.1220.10">
    <property type="entry name" value="Met repressor-like"/>
    <property type="match status" value="1"/>
</dbReference>
<dbReference type="SUPFAM" id="SSF47598">
    <property type="entry name" value="Ribbon-helix-helix"/>
    <property type="match status" value="1"/>
</dbReference>
<protein>
    <submittedName>
        <fullName evidence="2">CopG family transcriptional regulator</fullName>
    </submittedName>
</protein>
<dbReference type="Proteomes" id="UP001319921">
    <property type="component" value="Chromosome"/>
</dbReference>
<evidence type="ECO:0000259" key="1">
    <source>
        <dbReference type="Pfam" id="PF01402"/>
    </source>
</evidence>
<dbReference type="Pfam" id="PF01402">
    <property type="entry name" value="RHH_1"/>
    <property type="match status" value="1"/>
</dbReference>
<gene>
    <name evidence="2" type="ORF">SACC_11650</name>
</gene>
<dbReference type="InterPro" id="IPR010985">
    <property type="entry name" value="Ribbon_hlx_hlx"/>
</dbReference>
<accession>A0AAQ4CQR7</accession>
<organism evidence="2 3">
    <name type="scientific">Saccharolobus caldissimus</name>
    <dbReference type="NCBI Taxonomy" id="1702097"/>
    <lineage>
        <taxon>Archaea</taxon>
        <taxon>Thermoproteota</taxon>
        <taxon>Thermoprotei</taxon>
        <taxon>Sulfolobales</taxon>
        <taxon>Sulfolobaceae</taxon>
        <taxon>Saccharolobus</taxon>
    </lineage>
</organism>
<evidence type="ECO:0000313" key="2">
    <source>
        <dbReference type="EMBL" id="BDB98148.1"/>
    </source>
</evidence>
<dbReference type="CDD" id="cd22231">
    <property type="entry name" value="RHH_NikR_HicB-like"/>
    <property type="match status" value="1"/>
</dbReference>
<evidence type="ECO:0000313" key="3">
    <source>
        <dbReference type="Proteomes" id="UP001319921"/>
    </source>
</evidence>
<feature type="domain" description="Ribbon-helix-helix protein CopG" evidence="1">
    <location>
        <begin position="21"/>
        <end position="59"/>
    </location>
</feature>
<dbReference type="InterPro" id="IPR013321">
    <property type="entry name" value="Arc_rbn_hlx_hlx"/>
</dbReference>
<dbReference type="InterPro" id="IPR002145">
    <property type="entry name" value="CopG"/>
</dbReference>
<keyword evidence="3" id="KW-1185">Reference proteome</keyword>
<dbReference type="RefSeq" id="WP_229572077.1">
    <property type="nucleotide sequence ID" value="NZ_AP025226.1"/>
</dbReference>
<dbReference type="GeneID" id="68865906"/>
<dbReference type="KEGG" id="scas:SACC_11650"/>
<dbReference type="GO" id="GO:0006355">
    <property type="term" value="P:regulation of DNA-templated transcription"/>
    <property type="evidence" value="ECO:0007669"/>
    <property type="project" value="InterPro"/>
</dbReference>
<sequence length="66" mass="7879">MAKVIQLDEKTFILDEERTYVITFKLEDEILNLIDNNMERSNYNSRSDLIRDAIVEYINYLKGKYG</sequence>
<proteinExistence type="predicted"/>
<reference evidence="2 3" key="1">
    <citation type="journal article" date="2022" name="Microbiol. Resour. Announc.">
        <title>Complete Genome Sequence of the Hyperthermophilic and Acidophilic Archaeon Saccharolobus caldissimus Strain HS-3T.</title>
        <authorList>
            <person name="Sakai H.D."/>
            <person name="Kurosawa N."/>
        </authorList>
    </citation>
    <scope>NUCLEOTIDE SEQUENCE [LARGE SCALE GENOMIC DNA]</scope>
    <source>
        <strain evidence="2 3">JCM32116</strain>
    </source>
</reference>
<dbReference type="AlphaFoldDB" id="A0AAQ4CQR7"/>
<name>A0AAQ4CQR7_9CREN</name>
<dbReference type="EMBL" id="AP025226">
    <property type="protein sequence ID" value="BDB98148.1"/>
    <property type="molecule type" value="Genomic_DNA"/>
</dbReference>